<dbReference type="EMBL" id="FPBH01000068">
    <property type="protein sequence ID" value="SFU26748.1"/>
    <property type="molecule type" value="Genomic_DNA"/>
</dbReference>
<feature type="non-terminal residue" evidence="1">
    <location>
        <position position="1"/>
    </location>
</feature>
<reference evidence="1 2" key="1">
    <citation type="submission" date="2016-10" db="EMBL/GenBank/DDBJ databases">
        <authorList>
            <person name="de Groot N.N."/>
        </authorList>
    </citation>
    <scope>NUCLEOTIDE SEQUENCE [LARGE SCALE GENOMIC DNA]</scope>
    <source>
        <strain evidence="1 2">LMG 27731</strain>
    </source>
</reference>
<evidence type="ECO:0000313" key="2">
    <source>
        <dbReference type="Proteomes" id="UP000198844"/>
    </source>
</evidence>
<protein>
    <submittedName>
        <fullName evidence="1">Uncharacterized protein</fullName>
    </submittedName>
</protein>
<dbReference type="AlphaFoldDB" id="A0A1I7ES40"/>
<evidence type="ECO:0000313" key="1">
    <source>
        <dbReference type="EMBL" id="SFU26748.1"/>
    </source>
</evidence>
<sequence>KSDEHLRDVADRYRSDDGRSQVQLGAILSKPFFNHQPAYAQAYEMRPS</sequence>
<organism evidence="1 2">
    <name type="scientific">Paraburkholderia aspalathi</name>
    <dbReference type="NCBI Taxonomy" id="1324617"/>
    <lineage>
        <taxon>Bacteria</taxon>
        <taxon>Pseudomonadati</taxon>
        <taxon>Pseudomonadota</taxon>
        <taxon>Betaproteobacteria</taxon>
        <taxon>Burkholderiales</taxon>
        <taxon>Burkholderiaceae</taxon>
        <taxon>Paraburkholderia</taxon>
    </lineage>
</organism>
<name>A0A1I7ES40_9BURK</name>
<dbReference type="Proteomes" id="UP000198844">
    <property type="component" value="Unassembled WGS sequence"/>
</dbReference>
<gene>
    <name evidence="1" type="ORF">SAMN05192563_106815</name>
</gene>
<accession>A0A1I7ES40</accession>
<proteinExistence type="predicted"/>